<gene>
    <name evidence="2" type="ORF">ZHAS_00015471</name>
</gene>
<proteinExistence type="predicted"/>
<evidence type="ECO:0000256" key="1">
    <source>
        <dbReference type="SAM" id="MobiDB-lite"/>
    </source>
</evidence>
<dbReference type="EMBL" id="KE525331">
    <property type="protein sequence ID" value="KFB47342.1"/>
    <property type="molecule type" value="Genomic_DNA"/>
</dbReference>
<name>A0A084WAU8_ANOSI</name>
<sequence length="99" mass="10944">MHDEDADRLFISVRLKLRFLARIRPKPSRKGNGSFGVLPKSARATIRNSVLPLWAVCPRFPWRALSEGTFPNETPPSSEARSGWGSRGAGKLGLGKDEL</sequence>
<dbReference type="EMBL" id="ATLV01022269">
    <property type="status" value="NOT_ANNOTATED_CDS"/>
    <property type="molecule type" value="Genomic_DNA"/>
</dbReference>
<dbReference type="VEuPathDB" id="VectorBase:ASIC015471"/>
<evidence type="ECO:0000313" key="4">
    <source>
        <dbReference type="Proteomes" id="UP000030765"/>
    </source>
</evidence>
<reference evidence="2 4" key="1">
    <citation type="journal article" date="2014" name="BMC Genomics">
        <title>Genome sequence of Anopheles sinensis provides insight into genetics basis of mosquito competence for malaria parasites.</title>
        <authorList>
            <person name="Zhou D."/>
            <person name="Zhang D."/>
            <person name="Ding G."/>
            <person name="Shi L."/>
            <person name="Hou Q."/>
            <person name="Ye Y."/>
            <person name="Xu Y."/>
            <person name="Zhou H."/>
            <person name="Xiong C."/>
            <person name="Li S."/>
            <person name="Yu J."/>
            <person name="Hong S."/>
            <person name="Yu X."/>
            <person name="Zou P."/>
            <person name="Chen C."/>
            <person name="Chang X."/>
            <person name="Wang W."/>
            <person name="Lv Y."/>
            <person name="Sun Y."/>
            <person name="Ma L."/>
            <person name="Shen B."/>
            <person name="Zhu C."/>
        </authorList>
    </citation>
    <scope>NUCLEOTIDE SEQUENCE [LARGE SCALE GENOMIC DNA]</scope>
</reference>
<dbReference type="Proteomes" id="UP000030765">
    <property type="component" value="Unassembled WGS sequence"/>
</dbReference>
<keyword evidence="4" id="KW-1185">Reference proteome</keyword>
<dbReference type="EnsemblMetazoa" id="ASIC015471-RA">
    <property type="protein sequence ID" value="ASIC015471-PA"/>
    <property type="gene ID" value="ASIC015471"/>
</dbReference>
<feature type="compositionally biased region" description="Polar residues" evidence="1">
    <location>
        <begin position="69"/>
        <end position="80"/>
    </location>
</feature>
<organism evidence="2">
    <name type="scientific">Anopheles sinensis</name>
    <name type="common">Mosquito</name>
    <dbReference type="NCBI Taxonomy" id="74873"/>
    <lineage>
        <taxon>Eukaryota</taxon>
        <taxon>Metazoa</taxon>
        <taxon>Ecdysozoa</taxon>
        <taxon>Arthropoda</taxon>
        <taxon>Hexapoda</taxon>
        <taxon>Insecta</taxon>
        <taxon>Pterygota</taxon>
        <taxon>Neoptera</taxon>
        <taxon>Endopterygota</taxon>
        <taxon>Diptera</taxon>
        <taxon>Nematocera</taxon>
        <taxon>Culicoidea</taxon>
        <taxon>Culicidae</taxon>
        <taxon>Anophelinae</taxon>
        <taxon>Anopheles</taxon>
    </lineage>
</organism>
<protein>
    <submittedName>
        <fullName evidence="2 3">Uncharacterized protein</fullName>
    </submittedName>
</protein>
<evidence type="ECO:0000313" key="2">
    <source>
        <dbReference type="EMBL" id="KFB47342.1"/>
    </source>
</evidence>
<dbReference type="AlphaFoldDB" id="A0A084WAU8"/>
<accession>A0A084WAU8</accession>
<reference evidence="3" key="2">
    <citation type="submission" date="2020-05" db="UniProtKB">
        <authorList>
            <consortium name="EnsemblMetazoa"/>
        </authorList>
    </citation>
    <scope>IDENTIFICATION</scope>
</reference>
<evidence type="ECO:0000313" key="3">
    <source>
        <dbReference type="EnsemblMetazoa" id="ASIC015471-PA"/>
    </source>
</evidence>
<feature type="region of interest" description="Disordered" evidence="1">
    <location>
        <begin position="67"/>
        <end position="99"/>
    </location>
</feature>